<dbReference type="AlphaFoldDB" id="A0A074X7R9"/>
<keyword evidence="1" id="KW-1133">Transmembrane helix</keyword>
<dbReference type="EMBL" id="KL584991">
    <property type="protein sequence ID" value="KEQ81570.1"/>
    <property type="molecule type" value="Genomic_DNA"/>
</dbReference>
<proteinExistence type="predicted"/>
<keyword evidence="1" id="KW-0472">Membrane</keyword>
<dbReference type="RefSeq" id="XP_029757757.1">
    <property type="nucleotide sequence ID" value="XM_029906047.1"/>
</dbReference>
<keyword evidence="3" id="KW-1185">Reference proteome</keyword>
<name>A0A074X7R9_AURPU</name>
<gene>
    <name evidence="2" type="ORF">M438DRAFT_348056</name>
</gene>
<evidence type="ECO:0000313" key="2">
    <source>
        <dbReference type="EMBL" id="KEQ81570.1"/>
    </source>
</evidence>
<reference evidence="2 3" key="1">
    <citation type="journal article" date="2014" name="BMC Genomics">
        <title>Genome sequencing of four Aureobasidium pullulans varieties: biotechnological potential, stress tolerance, and description of new species.</title>
        <authorList>
            <person name="Gostin Ar C."/>
            <person name="Ohm R.A."/>
            <person name="Kogej T."/>
            <person name="Sonjak S."/>
            <person name="Turk M."/>
            <person name="Zajc J."/>
            <person name="Zalar P."/>
            <person name="Grube M."/>
            <person name="Sun H."/>
            <person name="Han J."/>
            <person name="Sharma A."/>
            <person name="Chiniquy J."/>
            <person name="Ngan C.Y."/>
            <person name="Lipzen A."/>
            <person name="Barry K."/>
            <person name="Grigoriev I.V."/>
            <person name="Gunde-Cimerman N."/>
        </authorList>
    </citation>
    <scope>NUCLEOTIDE SEQUENCE [LARGE SCALE GENOMIC DNA]</scope>
    <source>
        <strain evidence="2 3">EXF-150</strain>
    </source>
</reference>
<sequence length="54" mass="5653">MTASGSTLLAMRGMRLNVWAGAIYATGALGCGAINFTSTIANMATFHPSYTRKP</sequence>
<dbReference type="HOGENOM" id="CLU_3049950_0_0_1"/>
<dbReference type="GeneID" id="40748353"/>
<keyword evidence="1" id="KW-0812">Transmembrane</keyword>
<evidence type="ECO:0000256" key="1">
    <source>
        <dbReference type="SAM" id="Phobius"/>
    </source>
</evidence>
<evidence type="ECO:0000313" key="3">
    <source>
        <dbReference type="Proteomes" id="UP000030706"/>
    </source>
</evidence>
<organism evidence="2 3">
    <name type="scientific">Aureobasidium pullulans EXF-150</name>
    <dbReference type="NCBI Taxonomy" id="1043002"/>
    <lineage>
        <taxon>Eukaryota</taxon>
        <taxon>Fungi</taxon>
        <taxon>Dikarya</taxon>
        <taxon>Ascomycota</taxon>
        <taxon>Pezizomycotina</taxon>
        <taxon>Dothideomycetes</taxon>
        <taxon>Dothideomycetidae</taxon>
        <taxon>Dothideales</taxon>
        <taxon>Saccotheciaceae</taxon>
        <taxon>Aureobasidium</taxon>
    </lineage>
</organism>
<accession>A0A074X7R9</accession>
<protein>
    <submittedName>
        <fullName evidence="2">Uncharacterized protein</fullName>
    </submittedName>
</protein>
<dbReference type="Proteomes" id="UP000030706">
    <property type="component" value="Unassembled WGS sequence"/>
</dbReference>
<feature type="transmembrane region" description="Helical" evidence="1">
    <location>
        <begin position="18"/>
        <end position="44"/>
    </location>
</feature>